<proteinExistence type="predicted"/>
<accession>A0A319D7Y8</accession>
<dbReference type="GO" id="GO:0005634">
    <property type="term" value="C:nucleus"/>
    <property type="evidence" value="ECO:0007669"/>
    <property type="project" value="TreeGrafter"/>
</dbReference>
<organism evidence="7 8">
    <name type="scientific">Aspergillus ellipticus CBS 707.79</name>
    <dbReference type="NCBI Taxonomy" id="1448320"/>
    <lineage>
        <taxon>Eukaryota</taxon>
        <taxon>Fungi</taxon>
        <taxon>Dikarya</taxon>
        <taxon>Ascomycota</taxon>
        <taxon>Pezizomycotina</taxon>
        <taxon>Eurotiomycetes</taxon>
        <taxon>Eurotiomycetidae</taxon>
        <taxon>Eurotiales</taxon>
        <taxon>Aspergillaceae</taxon>
        <taxon>Aspergillus</taxon>
        <taxon>Aspergillus subgen. Circumdati</taxon>
    </lineage>
</organism>
<feature type="compositionally biased region" description="Polar residues" evidence="5">
    <location>
        <begin position="271"/>
        <end position="288"/>
    </location>
</feature>
<evidence type="ECO:0000313" key="8">
    <source>
        <dbReference type="Proteomes" id="UP000247810"/>
    </source>
</evidence>
<name>A0A319D7Y8_9EURO</name>
<feature type="region of interest" description="Disordered" evidence="5">
    <location>
        <begin position="271"/>
        <end position="336"/>
    </location>
</feature>
<protein>
    <recommendedName>
        <fullName evidence="6">Zn(2)-C6 fungal-type domain-containing protein</fullName>
    </recommendedName>
</protein>
<feature type="region of interest" description="Disordered" evidence="5">
    <location>
        <begin position="1"/>
        <end position="49"/>
    </location>
</feature>
<evidence type="ECO:0000256" key="5">
    <source>
        <dbReference type="SAM" id="MobiDB-lite"/>
    </source>
</evidence>
<dbReference type="PROSITE" id="PS50048">
    <property type="entry name" value="ZN2_CY6_FUNGAL_2"/>
    <property type="match status" value="1"/>
</dbReference>
<evidence type="ECO:0000256" key="2">
    <source>
        <dbReference type="ARBA" id="ARBA00023125"/>
    </source>
</evidence>
<dbReference type="FunFam" id="4.10.240.10:FF:000012">
    <property type="entry name" value="C6 transcription factor"/>
    <property type="match status" value="1"/>
</dbReference>
<evidence type="ECO:0000256" key="4">
    <source>
        <dbReference type="ARBA" id="ARBA00023242"/>
    </source>
</evidence>
<dbReference type="InterPro" id="IPR036864">
    <property type="entry name" value="Zn2-C6_fun-type_DNA-bd_sf"/>
</dbReference>
<keyword evidence="2" id="KW-0238">DNA-binding</keyword>
<keyword evidence="4" id="KW-0539">Nucleus</keyword>
<dbReference type="SMART" id="SM00066">
    <property type="entry name" value="GAL4"/>
    <property type="match status" value="1"/>
</dbReference>
<feature type="compositionally biased region" description="Polar residues" evidence="5">
    <location>
        <begin position="128"/>
        <end position="138"/>
    </location>
</feature>
<feature type="domain" description="Zn(2)-C6 fungal-type" evidence="6">
    <location>
        <begin position="48"/>
        <end position="84"/>
    </location>
</feature>
<keyword evidence="8" id="KW-1185">Reference proteome</keyword>
<dbReference type="CDD" id="cd00067">
    <property type="entry name" value="GAL4"/>
    <property type="match status" value="1"/>
</dbReference>
<feature type="region of interest" description="Disordered" evidence="5">
    <location>
        <begin position="877"/>
        <end position="945"/>
    </location>
</feature>
<feature type="region of interest" description="Disordered" evidence="5">
    <location>
        <begin position="1048"/>
        <end position="1073"/>
    </location>
</feature>
<feature type="region of interest" description="Disordered" evidence="5">
    <location>
        <begin position="128"/>
        <end position="223"/>
    </location>
</feature>
<dbReference type="InterPro" id="IPR001138">
    <property type="entry name" value="Zn2Cys6_DnaBD"/>
</dbReference>
<feature type="compositionally biased region" description="Low complexity" evidence="5">
    <location>
        <begin position="179"/>
        <end position="194"/>
    </location>
</feature>
<dbReference type="EMBL" id="KZ825976">
    <property type="protein sequence ID" value="PYH90627.1"/>
    <property type="molecule type" value="Genomic_DNA"/>
</dbReference>
<dbReference type="CDD" id="cd12148">
    <property type="entry name" value="fungal_TF_MHR"/>
    <property type="match status" value="1"/>
</dbReference>
<gene>
    <name evidence="7" type="ORF">BO71DRAFT_361101</name>
</gene>
<evidence type="ECO:0000256" key="3">
    <source>
        <dbReference type="ARBA" id="ARBA00023163"/>
    </source>
</evidence>
<evidence type="ECO:0000256" key="1">
    <source>
        <dbReference type="ARBA" id="ARBA00023015"/>
    </source>
</evidence>
<dbReference type="AlphaFoldDB" id="A0A319D7Y8"/>
<feature type="compositionally biased region" description="Polar residues" evidence="5">
    <location>
        <begin position="31"/>
        <end position="40"/>
    </location>
</feature>
<dbReference type="GO" id="GO:0045944">
    <property type="term" value="P:positive regulation of transcription by RNA polymerase II"/>
    <property type="evidence" value="ECO:0007669"/>
    <property type="project" value="TreeGrafter"/>
</dbReference>
<feature type="compositionally biased region" description="Basic and acidic residues" evidence="5">
    <location>
        <begin position="899"/>
        <end position="911"/>
    </location>
</feature>
<dbReference type="SUPFAM" id="SSF57701">
    <property type="entry name" value="Zn2/Cys6 DNA-binding domain"/>
    <property type="match status" value="1"/>
</dbReference>
<dbReference type="GO" id="GO:0000981">
    <property type="term" value="F:DNA-binding transcription factor activity, RNA polymerase II-specific"/>
    <property type="evidence" value="ECO:0007669"/>
    <property type="project" value="InterPro"/>
</dbReference>
<dbReference type="GO" id="GO:0008270">
    <property type="term" value="F:zinc ion binding"/>
    <property type="evidence" value="ECO:0007669"/>
    <property type="project" value="InterPro"/>
</dbReference>
<reference evidence="7 8" key="1">
    <citation type="submission" date="2018-02" db="EMBL/GenBank/DDBJ databases">
        <title>The genomes of Aspergillus section Nigri reveals drivers in fungal speciation.</title>
        <authorList>
            <consortium name="DOE Joint Genome Institute"/>
            <person name="Vesth T.C."/>
            <person name="Nybo J."/>
            <person name="Theobald S."/>
            <person name="Brandl J."/>
            <person name="Frisvad J.C."/>
            <person name="Nielsen K.F."/>
            <person name="Lyhne E.K."/>
            <person name="Kogle M.E."/>
            <person name="Kuo A."/>
            <person name="Riley R."/>
            <person name="Clum A."/>
            <person name="Nolan M."/>
            <person name="Lipzen A."/>
            <person name="Salamov A."/>
            <person name="Henrissat B."/>
            <person name="Wiebenga A."/>
            <person name="De vries R.P."/>
            <person name="Grigoriev I.V."/>
            <person name="Mortensen U.H."/>
            <person name="Andersen M.R."/>
            <person name="Baker S.E."/>
        </authorList>
    </citation>
    <scope>NUCLEOTIDE SEQUENCE [LARGE SCALE GENOMIC DNA]</scope>
    <source>
        <strain evidence="7 8">CBS 707.79</strain>
    </source>
</reference>
<dbReference type="GO" id="GO:0003677">
    <property type="term" value="F:DNA binding"/>
    <property type="evidence" value="ECO:0007669"/>
    <property type="project" value="UniProtKB-KW"/>
</dbReference>
<evidence type="ECO:0000313" key="7">
    <source>
        <dbReference type="EMBL" id="PYH90627.1"/>
    </source>
</evidence>
<keyword evidence="1" id="KW-0805">Transcription regulation</keyword>
<dbReference type="VEuPathDB" id="FungiDB:BO71DRAFT_361101"/>
<dbReference type="Pfam" id="PF00172">
    <property type="entry name" value="Zn_clus"/>
    <property type="match status" value="1"/>
</dbReference>
<feature type="compositionally biased region" description="Polar residues" evidence="5">
    <location>
        <begin position="918"/>
        <end position="938"/>
    </location>
</feature>
<dbReference type="PROSITE" id="PS00463">
    <property type="entry name" value="ZN2_CY6_FUNGAL_1"/>
    <property type="match status" value="1"/>
</dbReference>
<dbReference type="Gene3D" id="4.10.240.10">
    <property type="entry name" value="Zn(2)-C6 fungal-type DNA-binding domain"/>
    <property type="match status" value="1"/>
</dbReference>
<dbReference type="GO" id="GO:0009074">
    <property type="term" value="P:aromatic amino acid family catabolic process"/>
    <property type="evidence" value="ECO:0007669"/>
    <property type="project" value="TreeGrafter"/>
</dbReference>
<dbReference type="PANTHER" id="PTHR31644:SF2">
    <property type="entry name" value="TRANSCRIPTIONAL ACTIVATOR ARO80-RELATED"/>
    <property type="match status" value="1"/>
</dbReference>
<dbReference type="STRING" id="1448320.A0A319D7Y8"/>
<evidence type="ECO:0000259" key="6">
    <source>
        <dbReference type="PROSITE" id="PS50048"/>
    </source>
</evidence>
<keyword evidence="3" id="KW-0804">Transcription</keyword>
<feature type="compositionally biased region" description="Gly residues" evidence="5">
    <location>
        <begin position="1053"/>
        <end position="1065"/>
    </location>
</feature>
<dbReference type="Proteomes" id="UP000247810">
    <property type="component" value="Unassembled WGS sequence"/>
</dbReference>
<dbReference type="PANTHER" id="PTHR31644">
    <property type="entry name" value="TRANSCRIPTIONAL ACTIVATOR ARO80-RELATED"/>
    <property type="match status" value="1"/>
</dbReference>
<dbReference type="OrthoDB" id="2262349at2759"/>
<sequence>MMAAPATNGQQPQHQHQHKQETALSAPSPPLSQLGQPNNPQHRRGYQACDPCRKRKVKCDLGSVDNPRPPPCVRCRRESKRCEFSATRRKRKPSDADEATVAAAAAAAAVAEGGVLRRDKRMMVGEVLSNNGSVSDGSSYAPPERTASFDNNPRPKWVEESPPSTAAPPRLNSAPSPAPATATATTGTAAPTAPFSEARGPRPSMYPAGERSHGPSYSLEGGQPMMNRTAVELLSPAISNSHDALHLLSEAAGRTEDLNRQSLENRYAARQSVSSFNSPMSPLTQAGTPRSGGGSFSRPPRSGTVPGGGYYPAGASGSTDVQMPDARGQAEAAETAQDPGFVDAVKAWSRLRFVRAGWLSVEEAMAYVAYYYEQLAPLSPIVIPDFSHPSSHRTLLTEEPVLAVTILTTASRHRKPKGDGAYTRAFYIHDRLWSYLRGMIERLFWGQEKFDGNGMGISKPRSFDLAPSSSKVSHKGNLRALGTIEALLILTDWHPRNLHFPPGDDENALLDLDAQTQSRYERELETDVDTTVNRAPNSAAEGRLAFQKWLEPAWRSDRMSWMLLSTAQALAFELGVFDQKNDTKAASESPAEQTRKRRLRRLILVYITQSSGRLGIPSMLPLPQWTNDIQPTSVTGVKGTDSIVDRMHDCWIGISKIMYQSNQLLFASSEQTSELIRSGRYRDQIDRFQPFLREWRHNIDTIDLAPSMRSILMIEYEYTRLYVNSLALQAVVDRWTTMSNEAAQACARPNPGPSAGAGYSVLMELYRVNEQYIQEVVDASRKILQTVLEILVPRDHLKHTPVRTCFRILSGMIFILKTFTLGAKEDDVRVSLDLQDRTIEALKTCVVDDVHLNHAIARLLELLTTSIRTRFLRFAPLDRSGDGEPERSSAPASRHPSPRPRDGPPSRREGSSHAWTPAAQSATQPNMGYVDGNSQTGPSMGGHDPLAGIPAQPINSSNINVSFMPPPPSVYHNYYDPSATPPAGELDGSSVPPQSLPDHAGASGGLPDWFALPLDQFFNSSTAVVDQGLGGTGPMVGEFDMLEVLLNEQYDGNGNGEGVESGGGSLPSQFLQS</sequence>
<dbReference type="InterPro" id="IPR052780">
    <property type="entry name" value="AAA_Catabolism_Regulators"/>
</dbReference>